<dbReference type="Pfam" id="PF02535">
    <property type="entry name" value="Zip"/>
    <property type="match status" value="1"/>
</dbReference>
<evidence type="ECO:0000256" key="6">
    <source>
        <dbReference type="ARBA" id="ARBA00022989"/>
    </source>
</evidence>
<evidence type="ECO:0000256" key="9">
    <source>
        <dbReference type="ARBA" id="ARBA00042540"/>
    </source>
</evidence>
<keyword evidence="13" id="KW-1185">Reference proteome</keyword>
<evidence type="ECO:0000256" key="1">
    <source>
        <dbReference type="ARBA" id="ARBA00004651"/>
    </source>
</evidence>
<reference evidence="12" key="1">
    <citation type="submission" date="2021-06" db="EMBL/GenBank/DDBJ databases">
        <authorList>
            <person name="Hodson N. C."/>
            <person name="Mongue J. A."/>
            <person name="Jaron S. K."/>
        </authorList>
    </citation>
    <scope>NUCLEOTIDE SEQUENCE</scope>
</reference>
<evidence type="ECO:0000256" key="8">
    <source>
        <dbReference type="ARBA" id="ARBA00040593"/>
    </source>
</evidence>
<keyword evidence="7 11" id="KW-0472">Membrane</keyword>
<dbReference type="EMBL" id="CAJVCH010061271">
    <property type="protein sequence ID" value="CAG7719419.1"/>
    <property type="molecule type" value="Genomic_DNA"/>
</dbReference>
<evidence type="ECO:0000256" key="5">
    <source>
        <dbReference type="ARBA" id="ARBA00022833"/>
    </source>
</evidence>
<evidence type="ECO:0000313" key="12">
    <source>
        <dbReference type="EMBL" id="CAG7719419.1"/>
    </source>
</evidence>
<keyword evidence="6 11" id="KW-1133">Transmembrane helix</keyword>
<evidence type="ECO:0000256" key="11">
    <source>
        <dbReference type="SAM" id="Phobius"/>
    </source>
</evidence>
<accession>A0A8J2P087</accession>
<dbReference type="GO" id="GO:0005385">
    <property type="term" value="F:zinc ion transmembrane transporter activity"/>
    <property type="evidence" value="ECO:0007669"/>
    <property type="project" value="TreeGrafter"/>
</dbReference>
<evidence type="ECO:0000256" key="3">
    <source>
        <dbReference type="ARBA" id="ARBA00022475"/>
    </source>
</evidence>
<proteinExistence type="inferred from homology"/>
<feature type="transmembrane region" description="Helical" evidence="11">
    <location>
        <begin position="44"/>
        <end position="63"/>
    </location>
</feature>
<keyword evidence="4 11" id="KW-0812">Transmembrane</keyword>
<evidence type="ECO:0000256" key="2">
    <source>
        <dbReference type="ARBA" id="ARBA00006939"/>
    </source>
</evidence>
<comment type="subcellular location">
    <subcellularLocation>
        <location evidence="1">Cell membrane</location>
        <topology evidence="1">Multi-pass membrane protein</topology>
    </subcellularLocation>
</comment>
<dbReference type="PANTHER" id="PTHR11040:SF211">
    <property type="entry name" value="ZINC TRANSPORTER ZIP11"/>
    <property type="match status" value="1"/>
</dbReference>
<dbReference type="AlphaFoldDB" id="A0A8J2P087"/>
<keyword evidence="3" id="KW-1003">Cell membrane</keyword>
<comment type="similarity">
    <text evidence="2">Belongs to the ZIP transporter (TC 2.A.5) family.</text>
</comment>
<dbReference type="InterPro" id="IPR003689">
    <property type="entry name" value="ZIP"/>
</dbReference>
<feature type="transmembrane region" description="Helical" evidence="11">
    <location>
        <begin position="246"/>
        <end position="268"/>
    </location>
</feature>
<evidence type="ECO:0000256" key="7">
    <source>
        <dbReference type="ARBA" id="ARBA00023136"/>
    </source>
</evidence>
<protein>
    <recommendedName>
        <fullName evidence="8">Zinc transporter ZIP11</fullName>
    </recommendedName>
    <alternativeName>
        <fullName evidence="9">Solute carrier family 39 member 11</fullName>
    </alternativeName>
    <alternativeName>
        <fullName evidence="10">Zrt- and Irt-like protein 11</fullName>
    </alternativeName>
</protein>
<name>A0A8J2P087_9HEXA</name>
<sequence length="297" mass="31351">MIAGFRPVVQALLGTLLTWFVTGLGAALVFLVDHGTLRRNQRKIMATSLGFAGGVMLSASYFSLLSPCVELSKSLWGDIHLVPVCFGFLLGAFFVHLTDVYIDKMGLVGVSPGVALAVANSQYSHKKMDYYDDESCNHSSQQLKANWKRIVLLIVAITVHNIPEGLAVGVGFGAIGHSAHATYSSAVSLTIGIALQNFPEGLAVSLPLLASGFSPLKSFFYGQLSGVVEPFAGVIGAVGVNLFQPVLPWALSFAAGAMVFVVLSEVVIEAHQNSSSISSWSAILGFTVMMALDVGLG</sequence>
<dbReference type="Proteomes" id="UP000708208">
    <property type="component" value="Unassembled WGS sequence"/>
</dbReference>
<comment type="caution">
    <text evidence="12">The sequence shown here is derived from an EMBL/GenBank/DDBJ whole genome shotgun (WGS) entry which is preliminary data.</text>
</comment>
<feature type="transmembrane region" description="Helical" evidence="11">
    <location>
        <begin position="280"/>
        <end position="296"/>
    </location>
</feature>
<feature type="transmembrane region" description="Helical" evidence="11">
    <location>
        <begin position="75"/>
        <end position="95"/>
    </location>
</feature>
<feature type="transmembrane region" description="Helical" evidence="11">
    <location>
        <begin position="12"/>
        <end position="32"/>
    </location>
</feature>
<feature type="transmembrane region" description="Helical" evidence="11">
    <location>
        <begin position="150"/>
        <end position="175"/>
    </location>
</feature>
<evidence type="ECO:0000256" key="4">
    <source>
        <dbReference type="ARBA" id="ARBA00022692"/>
    </source>
</evidence>
<evidence type="ECO:0000256" key="10">
    <source>
        <dbReference type="ARBA" id="ARBA00042973"/>
    </source>
</evidence>
<gene>
    <name evidence="12" type="ORF">AFUS01_LOCUS8745</name>
</gene>
<dbReference type="OrthoDB" id="262547at2759"/>
<keyword evidence="5" id="KW-0862">Zinc</keyword>
<dbReference type="PANTHER" id="PTHR11040">
    <property type="entry name" value="ZINC/IRON TRANSPORTER"/>
    <property type="match status" value="1"/>
</dbReference>
<dbReference type="GO" id="GO:0005886">
    <property type="term" value="C:plasma membrane"/>
    <property type="evidence" value="ECO:0007669"/>
    <property type="project" value="UniProtKB-SubCell"/>
</dbReference>
<organism evidence="12 13">
    <name type="scientific">Allacma fusca</name>
    <dbReference type="NCBI Taxonomy" id="39272"/>
    <lineage>
        <taxon>Eukaryota</taxon>
        <taxon>Metazoa</taxon>
        <taxon>Ecdysozoa</taxon>
        <taxon>Arthropoda</taxon>
        <taxon>Hexapoda</taxon>
        <taxon>Collembola</taxon>
        <taxon>Symphypleona</taxon>
        <taxon>Sminthuridae</taxon>
        <taxon>Allacma</taxon>
    </lineage>
</organism>
<evidence type="ECO:0000313" key="13">
    <source>
        <dbReference type="Proteomes" id="UP000708208"/>
    </source>
</evidence>